<accession>A0A9K3M4X2</accession>
<dbReference type="Proteomes" id="UP000693970">
    <property type="component" value="Unassembled WGS sequence"/>
</dbReference>
<comment type="caution">
    <text evidence="2">The sequence shown here is derived from an EMBL/GenBank/DDBJ whole genome shotgun (WGS) entry which is preliminary data.</text>
</comment>
<sequence length="131" mass="13078">MVSFRVMVAALALGSTTAFAPVSTKNTVNTALRAGFVSELAQVATVAGAAATIYFADKSGPKVSATTVPAVAASPAAAAPSSADISVPYDAAAMLAYEAAGKPGDFASFKAKYLQETVAMIKSKQKTAVAA</sequence>
<dbReference type="EMBL" id="JAGRRH010000001">
    <property type="protein sequence ID" value="KAG7374228.1"/>
    <property type="molecule type" value="Genomic_DNA"/>
</dbReference>
<evidence type="ECO:0000256" key="1">
    <source>
        <dbReference type="SAM" id="SignalP"/>
    </source>
</evidence>
<keyword evidence="1" id="KW-0732">Signal</keyword>
<proteinExistence type="predicted"/>
<feature type="chain" id="PRO_5039912754" evidence="1">
    <location>
        <begin position="19"/>
        <end position="131"/>
    </location>
</feature>
<keyword evidence="3" id="KW-1185">Reference proteome</keyword>
<evidence type="ECO:0000313" key="3">
    <source>
        <dbReference type="Proteomes" id="UP000693970"/>
    </source>
</evidence>
<reference evidence="2" key="1">
    <citation type="journal article" date="2021" name="Sci. Rep.">
        <title>Diploid genomic architecture of Nitzschia inconspicua, an elite biomass production diatom.</title>
        <authorList>
            <person name="Oliver A."/>
            <person name="Podell S."/>
            <person name="Pinowska A."/>
            <person name="Traller J.C."/>
            <person name="Smith S.R."/>
            <person name="McClure R."/>
            <person name="Beliaev A."/>
            <person name="Bohutskyi P."/>
            <person name="Hill E.A."/>
            <person name="Rabines A."/>
            <person name="Zheng H."/>
            <person name="Allen L.Z."/>
            <person name="Kuo A."/>
            <person name="Grigoriev I.V."/>
            <person name="Allen A.E."/>
            <person name="Hazlebeck D."/>
            <person name="Allen E.E."/>
        </authorList>
    </citation>
    <scope>NUCLEOTIDE SEQUENCE</scope>
    <source>
        <strain evidence="2">Hildebrandi</strain>
    </source>
</reference>
<evidence type="ECO:0000313" key="2">
    <source>
        <dbReference type="EMBL" id="KAG7374228.1"/>
    </source>
</evidence>
<name>A0A9K3M4X2_9STRA</name>
<feature type="signal peptide" evidence="1">
    <location>
        <begin position="1"/>
        <end position="18"/>
    </location>
</feature>
<reference evidence="2" key="2">
    <citation type="submission" date="2021-04" db="EMBL/GenBank/DDBJ databases">
        <authorList>
            <person name="Podell S."/>
        </authorList>
    </citation>
    <scope>NUCLEOTIDE SEQUENCE</scope>
    <source>
        <strain evidence="2">Hildebrandi</strain>
    </source>
</reference>
<gene>
    <name evidence="2" type="ORF">IV203_013323</name>
</gene>
<dbReference type="AlphaFoldDB" id="A0A9K3M4X2"/>
<organism evidence="2 3">
    <name type="scientific">Nitzschia inconspicua</name>
    <dbReference type="NCBI Taxonomy" id="303405"/>
    <lineage>
        <taxon>Eukaryota</taxon>
        <taxon>Sar</taxon>
        <taxon>Stramenopiles</taxon>
        <taxon>Ochrophyta</taxon>
        <taxon>Bacillariophyta</taxon>
        <taxon>Bacillariophyceae</taxon>
        <taxon>Bacillariophycidae</taxon>
        <taxon>Bacillariales</taxon>
        <taxon>Bacillariaceae</taxon>
        <taxon>Nitzschia</taxon>
    </lineage>
</organism>
<protein>
    <submittedName>
        <fullName evidence="2">Uncharacterized protein</fullName>
    </submittedName>
</protein>